<dbReference type="EMBL" id="BLAE01000008">
    <property type="protein sequence ID" value="GES07866.1"/>
    <property type="molecule type" value="Genomic_DNA"/>
</dbReference>
<evidence type="ECO:0000313" key="3">
    <source>
        <dbReference type="Proteomes" id="UP000331127"/>
    </source>
</evidence>
<feature type="region of interest" description="Disordered" evidence="1">
    <location>
        <begin position="27"/>
        <end position="60"/>
    </location>
</feature>
<reference evidence="2 3" key="1">
    <citation type="submission" date="2019-10" db="EMBL/GenBank/DDBJ databases">
        <title>Whole genome shotgun sequence of Acrocarpospora macrocephala NBRC 16266.</title>
        <authorList>
            <person name="Ichikawa N."/>
            <person name="Kimura A."/>
            <person name="Kitahashi Y."/>
            <person name="Komaki H."/>
            <person name="Oguchi A."/>
        </authorList>
    </citation>
    <scope>NUCLEOTIDE SEQUENCE [LARGE SCALE GENOMIC DNA]</scope>
    <source>
        <strain evidence="2 3">NBRC 16266</strain>
    </source>
</reference>
<sequence length="60" mass="6359">MLYCSTPVFHAPPNRHADFQKYARNAPNTANAPSGTYGTARNATDANGPGALEVRVMPGI</sequence>
<comment type="caution">
    <text evidence="2">The sequence shown here is derived from an EMBL/GenBank/DDBJ whole genome shotgun (WGS) entry which is preliminary data.</text>
</comment>
<evidence type="ECO:0000313" key="2">
    <source>
        <dbReference type="EMBL" id="GES07866.1"/>
    </source>
</evidence>
<organism evidence="2 3">
    <name type="scientific">Acrocarpospora macrocephala</name>
    <dbReference type="NCBI Taxonomy" id="150177"/>
    <lineage>
        <taxon>Bacteria</taxon>
        <taxon>Bacillati</taxon>
        <taxon>Actinomycetota</taxon>
        <taxon>Actinomycetes</taxon>
        <taxon>Streptosporangiales</taxon>
        <taxon>Streptosporangiaceae</taxon>
        <taxon>Acrocarpospora</taxon>
    </lineage>
</organism>
<keyword evidence="3" id="KW-1185">Reference proteome</keyword>
<evidence type="ECO:0000256" key="1">
    <source>
        <dbReference type="SAM" id="MobiDB-lite"/>
    </source>
</evidence>
<dbReference type="AlphaFoldDB" id="A0A5M3WGQ5"/>
<dbReference type="Proteomes" id="UP000331127">
    <property type="component" value="Unassembled WGS sequence"/>
</dbReference>
<accession>A0A5M3WGQ5</accession>
<name>A0A5M3WGQ5_9ACTN</name>
<feature type="compositionally biased region" description="Polar residues" evidence="1">
    <location>
        <begin position="27"/>
        <end position="45"/>
    </location>
</feature>
<gene>
    <name evidence="2" type="ORF">Amac_014610</name>
</gene>
<proteinExistence type="predicted"/>
<protein>
    <submittedName>
        <fullName evidence="2">Uncharacterized protein</fullName>
    </submittedName>
</protein>